<dbReference type="SMART" id="SM00398">
    <property type="entry name" value="HMG"/>
    <property type="match status" value="2"/>
</dbReference>
<accession>A0A2T7NW16</accession>
<evidence type="ECO:0000256" key="1">
    <source>
        <dbReference type="ARBA" id="ARBA00023125"/>
    </source>
</evidence>
<dbReference type="PRINTS" id="PR00886">
    <property type="entry name" value="HIGHMOBLTY12"/>
</dbReference>
<protein>
    <recommendedName>
        <fullName evidence="4">HMG box domain-containing protein</fullName>
    </recommendedName>
</protein>
<keyword evidence="6" id="KW-1185">Reference proteome</keyword>
<evidence type="ECO:0000313" key="6">
    <source>
        <dbReference type="Proteomes" id="UP000245119"/>
    </source>
</evidence>
<dbReference type="InterPro" id="IPR050342">
    <property type="entry name" value="HMGB"/>
</dbReference>
<name>A0A2T7NW16_POMCA</name>
<dbReference type="Pfam" id="PF00505">
    <property type="entry name" value="HMG_box"/>
    <property type="match status" value="1"/>
</dbReference>
<dbReference type="CDD" id="cd21978">
    <property type="entry name" value="HMG-box_HMGB_rpt1"/>
    <property type="match status" value="1"/>
</dbReference>
<dbReference type="PROSITE" id="PS50118">
    <property type="entry name" value="HMG_BOX_2"/>
    <property type="match status" value="2"/>
</dbReference>
<dbReference type="GO" id="GO:0005634">
    <property type="term" value="C:nucleus"/>
    <property type="evidence" value="ECO:0007669"/>
    <property type="project" value="UniProtKB-UniRule"/>
</dbReference>
<dbReference type="InterPro" id="IPR009071">
    <property type="entry name" value="HMG_box_dom"/>
</dbReference>
<dbReference type="GO" id="GO:0006357">
    <property type="term" value="P:regulation of transcription by RNA polymerase II"/>
    <property type="evidence" value="ECO:0007669"/>
    <property type="project" value="TreeGrafter"/>
</dbReference>
<dbReference type="InterPro" id="IPR036910">
    <property type="entry name" value="HMG_box_dom_sf"/>
</dbReference>
<feature type="DNA-binding region" description="HMG box" evidence="2">
    <location>
        <begin position="99"/>
        <end position="165"/>
    </location>
</feature>
<dbReference type="PANTHER" id="PTHR48112:SF22">
    <property type="entry name" value="MITOCHONDRIAL TRANSCRIPTION FACTOR A, ISOFORM B"/>
    <property type="match status" value="1"/>
</dbReference>
<organism evidence="5 6">
    <name type="scientific">Pomacea canaliculata</name>
    <name type="common">Golden apple snail</name>
    <dbReference type="NCBI Taxonomy" id="400727"/>
    <lineage>
        <taxon>Eukaryota</taxon>
        <taxon>Metazoa</taxon>
        <taxon>Spiralia</taxon>
        <taxon>Lophotrochozoa</taxon>
        <taxon>Mollusca</taxon>
        <taxon>Gastropoda</taxon>
        <taxon>Caenogastropoda</taxon>
        <taxon>Architaenioglossa</taxon>
        <taxon>Ampullarioidea</taxon>
        <taxon>Ampullariidae</taxon>
        <taxon>Pomacea</taxon>
    </lineage>
</organism>
<feature type="compositionally biased region" description="Basic and acidic residues" evidence="3">
    <location>
        <begin position="160"/>
        <end position="179"/>
    </location>
</feature>
<evidence type="ECO:0000259" key="4">
    <source>
        <dbReference type="PROSITE" id="PS50118"/>
    </source>
</evidence>
<proteinExistence type="predicted"/>
<feature type="domain" description="HMG box" evidence="4">
    <location>
        <begin position="99"/>
        <end position="165"/>
    </location>
</feature>
<feature type="DNA-binding region" description="HMG box" evidence="2">
    <location>
        <begin position="21"/>
        <end position="90"/>
    </location>
</feature>
<dbReference type="Gene3D" id="1.10.30.10">
    <property type="entry name" value="High mobility group box domain"/>
    <property type="match status" value="2"/>
</dbReference>
<dbReference type="GO" id="GO:0003677">
    <property type="term" value="F:DNA binding"/>
    <property type="evidence" value="ECO:0007669"/>
    <property type="project" value="UniProtKB-UniRule"/>
</dbReference>
<keyword evidence="2" id="KW-0539">Nucleus</keyword>
<sequence>MGRPKGAAGSPRKKAKDANKPKRSTSAYFFYLAHCREQASKAGRSISKIAEFTKECSAKWREMPASQKKQFEDSAAKDKERYDKEMAMYKGKKSDPNKPKRPMTAYFIFLGDFRTKMKNRGVDHKEILRLAGEEWRNMSAEQKKPYEKRSVDAGKKYESEMAEYRKDSNDSSERNKKEISVPSSVKVSSPVCSSKSLAQLLPWPNCGIHLQRDGKILSKEKTNMDVDTYMAMQTVKSRLATAKKTAVEYFAKADPIKEPVSKQLVENMRNAWIDNEERKAHKPGNQEQTLP</sequence>
<reference evidence="5 6" key="1">
    <citation type="submission" date="2018-04" db="EMBL/GenBank/DDBJ databases">
        <title>The genome of golden apple snail Pomacea canaliculata provides insight into stress tolerance and invasive adaptation.</title>
        <authorList>
            <person name="Liu C."/>
            <person name="Liu B."/>
            <person name="Ren Y."/>
            <person name="Zhang Y."/>
            <person name="Wang H."/>
            <person name="Li S."/>
            <person name="Jiang F."/>
            <person name="Yin L."/>
            <person name="Zhang G."/>
            <person name="Qian W."/>
            <person name="Fan W."/>
        </authorList>
    </citation>
    <scope>NUCLEOTIDE SEQUENCE [LARGE SCALE GENOMIC DNA]</scope>
    <source>
        <strain evidence="5">SZHN2017</strain>
        <tissue evidence="5">Muscle</tissue>
    </source>
</reference>
<dbReference type="AlphaFoldDB" id="A0A2T7NW16"/>
<dbReference type="Pfam" id="PF09011">
    <property type="entry name" value="HMG_box_2"/>
    <property type="match status" value="1"/>
</dbReference>
<comment type="caution">
    <text evidence="5">The sequence shown here is derived from an EMBL/GenBank/DDBJ whole genome shotgun (WGS) entry which is preliminary data.</text>
</comment>
<evidence type="ECO:0000313" key="5">
    <source>
        <dbReference type="EMBL" id="PVD25342.1"/>
    </source>
</evidence>
<feature type="region of interest" description="Disordered" evidence="3">
    <location>
        <begin position="1"/>
        <end position="22"/>
    </location>
</feature>
<evidence type="ECO:0000256" key="3">
    <source>
        <dbReference type="SAM" id="MobiDB-lite"/>
    </source>
</evidence>
<dbReference type="STRING" id="400727.A0A2T7NW16"/>
<feature type="domain" description="HMG box" evidence="4">
    <location>
        <begin position="21"/>
        <end position="90"/>
    </location>
</feature>
<dbReference type="EMBL" id="PZQS01000009">
    <property type="protein sequence ID" value="PVD25342.1"/>
    <property type="molecule type" value="Genomic_DNA"/>
</dbReference>
<keyword evidence="1 2" id="KW-0238">DNA-binding</keyword>
<dbReference type="Proteomes" id="UP000245119">
    <property type="component" value="Linkage Group LG9"/>
</dbReference>
<evidence type="ECO:0000256" key="2">
    <source>
        <dbReference type="PROSITE-ProRule" id="PRU00267"/>
    </source>
</evidence>
<dbReference type="OrthoDB" id="1919336at2759"/>
<dbReference type="PANTHER" id="PTHR48112">
    <property type="entry name" value="HIGH MOBILITY GROUP PROTEIN DSP1"/>
    <property type="match status" value="1"/>
</dbReference>
<gene>
    <name evidence="5" type="ORF">C0Q70_15842</name>
</gene>
<feature type="region of interest" description="Disordered" evidence="3">
    <location>
        <begin position="160"/>
        <end position="188"/>
    </location>
</feature>
<dbReference type="SUPFAM" id="SSF47095">
    <property type="entry name" value="HMG-box"/>
    <property type="match status" value="2"/>
</dbReference>